<dbReference type="PATRIC" id="fig|1656095.3.peg.4045"/>
<protein>
    <submittedName>
        <fullName evidence="1">Uncharacterized protein</fullName>
    </submittedName>
</protein>
<gene>
    <name evidence="1" type="ORF">ACH50_21780</name>
</gene>
<reference evidence="1 2" key="1">
    <citation type="submission" date="2015-06" db="EMBL/GenBank/DDBJ databases">
        <title>Genome sequencing of Cronobacter sp. strain DJ34 isolated from petroleum contaminated sludge of Duliajan Oil Fields, Assam, India.</title>
        <authorList>
            <person name="Pal S."/>
            <person name="Banerjee T.D."/>
            <person name="Roy A."/>
            <person name="Sar P."/>
            <person name="Kazy S.K."/>
        </authorList>
    </citation>
    <scope>NUCLEOTIDE SEQUENCE [LARGE SCALE GENOMIC DNA]</scope>
    <source>
        <strain evidence="1 2">DJ34</strain>
    </source>
</reference>
<dbReference type="EMBL" id="LFEJ01000027">
    <property type="protein sequence ID" value="KMV32655.1"/>
    <property type="molecule type" value="Genomic_DNA"/>
</dbReference>
<organism evidence="1 2">
    <name type="scientific">Franconibacter pulveris</name>
    <dbReference type="NCBI Taxonomy" id="435910"/>
    <lineage>
        <taxon>Bacteria</taxon>
        <taxon>Pseudomonadati</taxon>
        <taxon>Pseudomonadota</taxon>
        <taxon>Gammaproteobacteria</taxon>
        <taxon>Enterobacterales</taxon>
        <taxon>Enterobacteriaceae</taxon>
        <taxon>Franconibacter</taxon>
    </lineage>
</organism>
<evidence type="ECO:0000313" key="1">
    <source>
        <dbReference type="EMBL" id="KMV32655.1"/>
    </source>
</evidence>
<comment type="caution">
    <text evidence="1">The sequence shown here is derived from an EMBL/GenBank/DDBJ whole genome shotgun (WGS) entry which is preliminary data.</text>
</comment>
<name>A0A0J8VJL3_9ENTR</name>
<accession>A0A0J8VJL3</accession>
<sequence length="60" mass="6729">MRTAGVAVFGSSGKPDAKAKRAARHIHPFYFIREKALWENKDALPVKTPFVIPDHALKNK</sequence>
<evidence type="ECO:0000313" key="2">
    <source>
        <dbReference type="Proteomes" id="UP000037315"/>
    </source>
</evidence>
<keyword evidence="2" id="KW-1185">Reference proteome</keyword>
<proteinExistence type="predicted"/>
<dbReference type="AlphaFoldDB" id="A0A0J8VJL3"/>
<dbReference type="Proteomes" id="UP000037315">
    <property type="component" value="Unassembled WGS sequence"/>
</dbReference>
<dbReference type="RefSeq" id="WP_048888789.1">
    <property type="nucleotide sequence ID" value="NZ_LFEJ01000027.1"/>
</dbReference>